<feature type="compositionally biased region" description="Low complexity" evidence="1">
    <location>
        <begin position="1201"/>
        <end position="1212"/>
    </location>
</feature>
<feature type="region of interest" description="Disordered" evidence="1">
    <location>
        <begin position="186"/>
        <end position="223"/>
    </location>
</feature>
<name>A0A024S8T3_HYPJR</name>
<feature type="compositionally biased region" description="Low complexity" evidence="1">
    <location>
        <begin position="1077"/>
        <end position="1092"/>
    </location>
</feature>
<evidence type="ECO:0000256" key="1">
    <source>
        <dbReference type="SAM" id="MobiDB-lite"/>
    </source>
</evidence>
<proteinExistence type="predicted"/>
<protein>
    <submittedName>
        <fullName evidence="3">Uncharacterized protein</fullName>
    </submittedName>
</protein>
<organism evidence="3 4">
    <name type="scientific">Hypocrea jecorina (strain ATCC 56765 / BCRC 32924 / NRRL 11460 / Rut C-30)</name>
    <name type="common">Trichoderma reesei</name>
    <dbReference type="NCBI Taxonomy" id="1344414"/>
    <lineage>
        <taxon>Eukaryota</taxon>
        <taxon>Fungi</taxon>
        <taxon>Dikarya</taxon>
        <taxon>Ascomycota</taxon>
        <taxon>Pezizomycotina</taxon>
        <taxon>Sordariomycetes</taxon>
        <taxon>Hypocreomycetidae</taxon>
        <taxon>Hypocreales</taxon>
        <taxon>Hypocreaceae</taxon>
        <taxon>Trichoderma</taxon>
    </lineage>
</organism>
<keyword evidence="2" id="KW-0472">Membrane</keyword>
<feature type="compositionally biased region" description="Basic and acidic residues" evidence="1">
    <location>
        <begin position="333"/>
        <end position="347"/>
    </location>
</feature>
<gene>
    <name evidence="3" type="ORF">M419DRAFT_36568</name>
</gene>
<dbReference type="OrthoDB" id="4898715at2759"/>
<feature type="compositionally biased region" description="Basic and acidic residues" evidence="1">
    <location>
        <begin position="391"/>
        <end position="429"/>
    </location>
</feature>
<feature type="compositionally biased region" description="Basic and acidic residues" evidence="1">
    <location>
        <begin position="210"/>
        <end position="223"/>
    </location>
</feature>
<feature type="transmembrane region" description="Helical" evidence="2">
    <location>
        <begin position="94"/>
        <end position="117"/>
    </location>
</feature>
<feature type="compositionally biased region" description="Polar residues" evidence="1">
    <location>
        <begin position="1003"/>
        <end position="1014"/>
    </location>
</feature>
<evidence type="ECO:0000313" key="3">
    <source>
        <dbReference type="EMBL" id="ETS00617.1"/>
    </source>
</evidence>
<accession>A0A024S8T3</accession>
<dbReference type="Proteomes" id="UP000024376">
    <property type="component" value="Unassembled WGS sequence"/>
</dbReference>
<feature type="compositionally biased region" description="Acidic residues" evidence="1">
    <location>
        <begin position="430"/>
        <end position="454"/>
    </location>
</feature>
<feature type="transmembrane region" description="Helical" evidence="2">
    <location>
        <begin position="21"/>
        <end position="37"/>
    </location>
</feature>
<dbReference type="KEGG" id="trr:M419DRAFT_36568"/>
<evidence type="ECO:0000313" key="4">
    <source>
        <dbReference type="Proteomes" id="UP000024376"/>
    </source>
</evidence>
<feature type="region of interest" description="Disordered" evidence="1">
    <location>
        <begin position="1161"/>
        <end position="1212"/>
    </location>
</feature>
<reference evidence="4" key="1">
    <citation type="journal article" date="2013" name="Ind. Biotechnol.">
        <title>Comparative genomics analysis of Trichoderma reesei strains.</title>
        <authorList>
            <person name="Koike H."/>
            <person name="Aerts A."/>
            <person name="LaButti K."/>
            <person name="Grigoriev I.V."/>
            <person name="Baker S.E."/>
        </authorList>
    </citation>
    <scope>NUCLEOTIDE SEQUENCE [LARGE SCALE GENOMIC DNA]</scope>
    <source>
        <strain evidence="4">ATCC 56765 / BCRC 32924 / NRRL 11460 / Rut C-30</strain>
    </source>
</reference>
<dbReference type="HOGENOM" id="CLU_265829_0_0_1"/>
<sequence length="1250" mass="134400">MQFSTIFTLVPYPKHATLGDISLFLPLWAFLFLVWVLEKVAIALWPTVFAYLSFVAAFAPDKNLAVAVVSWLSLLRYWKPWASATADLRREVDLAIDCTFLAWFLVGSPFIVLTIWAGQKEVLRLVANAIIRRIHAAMEFEFDLTDYVVRCYSPMEPGSMGDRVYRRLFPDFDWHRDEYLKYHCRQSPQDWPSQPAPPSTYPRVVTPHVSSEHDPAENRRTRDWARQKLADIRAAKIAAAQPNDQNTTPFDSEPVPQSREAAASAVQSSAWPTVPDSDPVADDATTASKFTETEEPADQKESKGEGLVGAGPKASEPEVSLEAEGNGLLEGAEDSKAQEPETSRGEDGESLAQEPKSSAEEEGESPLYISSPEAQEPETSREEDGESSPAEEPKSSPEEEGEGPLRTDSHAQEPEFVFEKEGDGFRAEEPETSYEEEGEGPAEEPEFSHEEEGEGPAQEPEFSPEEEGESSLFVHDPANDPEASFEVEGEATSLAKVPQAAQEPEASSGVEGDGMLMVIDTDRAEEPEASSEVEGEGDGMLMIIDSAPTEDEASPEVDSDVEMTDVDFMVPRPESPSGNPVSPALILPLEVVAPRSPAGQVPGFHDETRGYADLLPCLESEYASMDPDLLDREIDNLLADTDGMELSFVDDGDFEAYASFLSSVPDDVVVSFPGANVYDDDEVMEDVAFARPTPFDSFDDSVTIQESPISDFFGLGILRDSGLDEEMASLDLSGAAADPEVEFLTAAIARLTLTSQVGDDITMEQQLPQEDVAMVVLQGPIPPASVVVDMAEPEEPAQPVPVVDMAEPEEPVPPTGNPTELNGPIFPAVEVIPVTETALPEEPTPDVGDIVPDAAPDSPQSASPPRWPSAGQGEEDWREQGAWSDDDLHQQVPSRPFTPPRREAEIRPGISPGSSLEEEMICALLGIAPGNLSRSPSPASDNEDAPLWAFPPGMADIPGGATSTNLSLNDLFDLRQQIEPTPLWAFPPEMAEAGATNRSLNDLFRTTSEGNPTTEGAADEPSTEEQAPAVPVVPGPDPVAVAEAQEPTPEDQPQAGSSESPDDDKATLAPGEEVAEEQPPATETPAPANIPEIVVTPEPSRVVQVDVAPIKIGGLFFPGGNTILPATPAPVTPLPVKKGPDPEAVKAALAKDLRNIMRRRQQPASIFHAKRPEKSSAQIRSPAAAERDAQLRSPQSLLSLAGAGADANGGADAVDEAPATVTIASPAVMKAIRESEARRGVRHLGNADER</sequence>
<feature type="compositionally biased region" description="Low complexity" evidence="1">
    <location>
        <begin position="852"/>
        <end position="864"/>
    </location>
</feature>
<feature type="region of interest" description="Disordered" evidence="1">
    <location>
        <begin position="1003"/>
        <end position="1094"/>
    </location>
</feature>
<keyword evidence="2" id="KW-0812">Transmembrane</keyword>
<keyword evidence="2" id="KW-1133">Transmembrane helix</keyword>
<feature type="region of interest" description="Disordered" evidence="1">
    <location>
        <begin position="839"/>
        <end position="913"/>
    </location>
</feature>
<evidence type="ECO:0000256" key="2">
    <source>
        <dbReference type="SAM" id="Phobius"/>
    </source>
</evidence>
<feature type="region of interest" description="Disordered" evidence="1">
    <location>
        <begin position="237"/>
        <end position="514"/>
    </location>
</feature>
<dbReference type="EMBL" id="KI911151">
    <property type="protein sequence ID" value="ETS00617.1"/>
    <property type="molecule type" value="Genomic_DNA"/>
</dbReference>
<dbReference type="AlphaFoldDB" id="A0A024S8T3"/>